<comment type="caution">
    <text evidence="6">The sequence shown here is derived from an EMBL/GenBank/DDBJ whole genome shotgun (WGS) entry which is preliminary data.</text>
</comment>
<dbReference type="PANTHER" id="PTHR11552">
    <property type="entry name" value="GLUCOSE-METHANOL-CHOLINE GMC OXIDOREDUCTASE"/>
    <property type="match status" value="1"/>
</dbReference>
<dbReference type="RefSeq" id="WP_175326824.1">
    <property type="nucleotide sequence ID" value="NZ_BAAAWP010000001.1"/>
</dbReference>
<evidence type="ECO:0000313" key="6">
    <source>
        <dbReference type="EMBL" id="NUU29623.1"/>
    </source>
</evidence>
<dbReference type="SUPFAM" id="SSF51905">
    <property type="entry name" value="FAD/NAD(P)-binding domain"/>
    <property type="match status" value="1"/>
</dbReference>
<dbReference type="PROSITE" id="PS51318">
    <property type="entry name" value="TAT"/>
    <property type="match status" value="1"/>
</dbReference>
<dbReference type="InterPro" id="IPR012132">
    <property type="entry name" value="GMC_OxRdtase"/>
</dbReference>
<dbReference type="EMBL" id="JABMCG010000126">
    <property type="protein sequence ID" value="NUU29623.1"/>
    <property type="molecule type" value="Genomic_DNA"/>
</dbReference>
<accession>A0A850E1V8</accession>
<evidence type="ECO:0000313" key="7">
    <source>
        <dbReference type="Proteomes" id="UP000539146"/>
    </source>
</evidence>
<dbReference type="InterPro" id="IPR006311">
    <property type="entry name" value="TAT_signal"/>
</dbReference>
<feature type="region of interest" description="Disordered" evidence="3">
    <location>
        <begin position="27"/>
        <end position="51"/>
    </location>
</feature>
<dbReference type="Gene3D" id="3.30.560.10">
    <property type="entry name" value="Glucose Oxidase, domain 3"/>
    <property type="match status" value="1"/>
</dbReference>
<dbReference type="InterPro" id="IPR000172">
    <property type="entry name" value="GMC_OxRdtase_N"/>
</dbReference>
<dbReference type="Proteomes" id="UP000539146">
    <property type="component" value="Unassembled WGS sequence"/>
</dbReference>
<evidence type="ECO:0000256" key="1">
    <source>
        <dbReference type="ARBA" id="ARBA00010790"/>
    </source>
</evidence>
<dbReference type="PANTHER" id="PTHR11552:SF100">
    <property type="entry name" value="DEHYDROGENASE, PUTATIVE (AFU_ORTHOLOGUE AFUA_5G00630)-RELATED"/>
    <property type="match status" value="1"/>
</dbReference>
<feature type="binding site" evidence="2">
    <location>
        <position position="297"/>
    </location>
    <ligand>
        <name>FAD</name>
        <dbReference type="ChEBI" id="CHEBI:57692"/>
    </ligand>
</feature>
<dbReference type="GO" id="GO:0050660">
    <property type="term" value="F:flavin adenine dinucleotide binding"/>
    <property type="evidence" value="ECO:0007669"/>
    <property type="project" value="InterPro"/>
</dbReference>
<dbReference type="Pfam" id="PF05199">
    <property type="entry name" value="GMC_oxred_C"/>
    <property type="match status" value="1"/>
</dbReference>
<keyword evidence="2" id="KW-0285">Flavoprotein</keyword>
<comment type="cofactor">
    <cofactor evidence="2">
        <name>FAD</name>
        <dbReference type="ChEBI" id="CHEBI:57692"/>
    </cofactor>
</comment>
<dbReference type="PROSITE" id="PS00624">
    <property type="entry name" value="GMC_OXRED_2"/>
    <property type="match status" value="1"/>
</dbReference>
<organism evidence="6 7">
    <name type="scientific">Curtobacterium citreum</name>
    <dbReference type="NCBI Taxonomy" id="2036"/>
    <lineage>
        <taxon>Bacteria</taxon>
        <taxon>Bacillati</taxon>
        <taxon>Actinomycetota</taxon>
        <taxon>Actinomycetes</taxon>
        <taxon>Micrococcales</taxon>
        <taxon>Microbacteriaceae</taxon>
        <taxon>Curtobacterium</taxon>
    </lineage>
</organism>
<dbReference type="SUPFAM" id="SSF54373">
    <property type="entry name" value="FAD-linked reductases, C-terminal domain"/>
    <property type="match status" value="1"/>
</dbReference>
<keyword evidence="4" id="KW-0732">Signal</keyword>
<keyword evidence="2" id="KW-0274">FAD</keyword>
<evidence type="ECO:0000259" key="5">
    <source>
        <dbReference type="PROSITE" id="PS00624"/>
    </source>
</evidence>
<proteinExistence type="inferred from homology"/>
<comment type="similarity">
    <text evidence="1">Belongs to the GMC oxidoreductase family.</text>
</comment>
<dbReference type="AlphaFoldDB" id="A0A850E1V8"/>
<evidence type="ECO:0000256" key="4">
    <source>
        <dbReference type="SAM" id="SignalP"/>
    </source>
</evidence>
<dbReference type="InterPro" id="IPR036188">
    <property type="entry name" value="FAD/NAD-bd_sf"/>
</dbReference>
<dbReference type="Pfam" id="PF00732">
    <property type="entry name" value="GMC_oxred_N"/>
    <property type="match status" value="1"/>
</dbReference>
<evidence type="ECO:0000256" key="2">
    <source>
        <dbReference type="PIRSR" id="PIRSR000137-2"/>
    </source>
</evidence>
<dbReference type="InterPro" id="IPR007867">
    <property type="entry name" value="GMC_OxRtase_C"/>
</dbReference>
<sequence length="667" mass="72055">MTGPDTSRRRFLAGGLGAAAAAAAGAAGIAARPTPPTDPTDGPRRPTVPTDALLRGTEYDYVVVGAGAGGVPLAVRLAEAGHTVLVLEAGPATTDPDVYSVPAFHLFASSDPQMSWDFWVRHYSDAAAHGSAFVPERDGVLYPRASTLGGCTAHHALLMLAPEADDWDRIGRSTDDPSWNALTMRRYQDRVREWLPIETSPATLLSEDPTLARIVTAALVETGHLAPPVSDVDAATGTVGGTLLDPNDPRGVEAYREGTFLVPQSSRDGRRYGTRERLLEAAPGLDGRLAVQTDALVERIVFDDEDTAGREPRAVGVDVVVAPYQYGASPLRQRLAPGERDRRRVRVTARREVVVAAGAFTTPQLLMLSGVGPAAHLREHGLPVVVDSPGVGGNLLDRYEMTVVTEYDRPFSVLDGKRYGEPGDPGMRQWRSGDPNALYRSNGILVGIKRRVTDGSEHPELFVFGAPSNFTGYRPDFAEDGLRGGDHFTWAVIRGYQRSMDGTVRLRSADPTEPPAINFRYFDDGGDSDGVRQDLRAVREGIEQARRVNATAHRLRFGDAATDREVFPGSALHGDALDDVVRADAWGHHASCTARMGRDGDPLAVLDSDFRVRGTTGLRVVDASVFPAIPALFPLMTIFAVSERAADRILADARRDRRTRAGQERSR</sequence>
<feature type="chain" id="PRO_5039311877" evidence="4">
    <location>
        <begin position="27"/>
        <end position="667"/>
    </location>
</feature>
<protein>
    <submittedName>
        <fullName evidence="6">GMC family oxidoreductase</fullName>
    </submittedName>
</protein>
<feature type="signal peptide" evidence="4">
    <location>
        <begin position="1"/>
        <end position="26"/>
    </location>
</feature>
<evidence type="ECO:0000256" key="3">
    <source>
        <dbReference type="SAM" id="MobiDB-lite"/>
    </source>
</evidence>
<reference evidence="6 7" key="1">
    <citation type="submission" date="2020-05" db="EMBL/GenBank/DDBJ databases">
        <title>Genome Sequencing of Type Strains.</title>
        <authorList>
            <person name="Lemaire J.F."/>
            <person name="Inderbitzin P."/>
            <person name="Gregorio O.A."/>
            <person name="Collins S.B."/>
            <person name="Wespe N."/>
            <person name="Knight-Connoni V."/>
        </authorList>
    </citation>
    <scope>NUCLEOTIDE SEQUENCE [LARGE SCALE GENOMIC DNA]</scope>
    <source>
        <strain evidence="6 7">DSM 20512</strain>
    </source>
</reference>
<name>A0A850E1V8_9MICO</name>
<dbReference type="Gene3D" id="3.50.50.60">
    <property type="entry name" value="FAD/NAD(P)-binding domain"/>
    <property type="match status" value="1"/>
</dbReference>
<dbReference type="GO" id="GO:0016614">
    <property type="term" value="F:oxidoreductase activity, acting on CH-OH group of donors"/>
    <property type="evidence" value="ECO:0007669"/>
    <property type="project" value="InterPro"/>
</dbReference>
<dbReference type="PIRSF" id="PIRSF000137">
    <property type="entry name" value="Alcohol_oxidase"/>
    <property type="match status" value="1"/>
</dbReference>
<gene>
    <name evidence="6" type="ORF">HP467_16150</name>
</gene>
<feature type="domain" description="Glucose-methanol-choline oxidoreductase N-terminal" evidence="5">
    <location>
        <begin position="358"/>
        <end position="372"/>
    </location>
</feature>